<sequence length="425" mass="47435">MKRLLQITVFLLVLTAIVSPVFSAMTAGKPPDFILRSAVRPNSGIWVGQQVLLYIDVLGRNGWAQIPKMPDIEVSGAILVSFESQATRLNENIDGESYSGQRYELFLFPQRTGRITLPRQTVEIQLKQWARQTEIKIVKGEIPSVHFNAQMVPGAENTRGMVSTTRLTANQTWVPDVTKVAVGDAVKREIHLEADSVSGMTFTPMVFPVSDVVDIYPRVPEVKDVYDRGSLSGQRTESVTYLFKKAGSVELPAVTLTWWDLQNKKIQETVLPSRVIEIAPAITGNGDISAVSASGYLHAVFITVLIVLIIFAAGLRKPLRAQWAAWSDKRQESERNCFRRFAKAARSGQPVNTFNALMRWLDRIEPRARSSQLRLFLSIYADEQTIEEAERLCRFLADGSQSHWQGRKLVEGFCPGTTKLDGTAA</sequence>
<protein>
    <submittedName>
        <fullName evidence="2">Oxygen tolerance</fullName>
    </submittedName>
</protein>
<dbReference type="Proteomes" id="UP000199073">
    <property type="component" value="Unassembled WGS sequence"/>
</dbReference>
<dbReference type="PANTHER" id="PTHR40940:SF1">
    <property type="entry name" value="PROTEIN BATD"/>
    <property type="match status" value="1"/>
</dbReference>
<name>A0A1H0VH35_9BACT</name>
<keyword evidence="3" id="KW-1185">Reference proteome</keyword>
<dbReference type="PANTHER" id="PTHR40940">
    <property type="entry name" value="PROTEIN BATD-RELATED"/>
    <property type="match status" value="1"/>
</dbReference>
<evidence type="ECO:0000313" key="3">
    <source>
        <dbReference type="Proteomes" id="UP000199073"/>
    </source>
</evidence>
<keyword evidence="1" id="KW-0812">Transmembrane</keyword>
<keyword evidence="1" id="KW-1133">Transmembrane helix</keyword>
<accession>A0A1H0VH35</accession>
<dbReference type="OrthoDB" id="5293418at2"/>
<dbReference type="EMBL" id="FNJI01000049">
    <property type="protein sequence ID" value="SDP77396.1"/>
    <property type="molecule type" value="Genomic_DNA"/>
</dbReference>
<proteinExistence type="predicted"/>
<reference evidence="2 3" key="1">
    <citation type="submission" date="2016-10" db="EMBL/GenBank/DDBJ databases">
        <authorList>
            <person name="de Groot N.N."/>
        </authorList>
    </citation>
    <scope>NUCLEOTIDE SEQUENCE [LARGE SCALE GENOMIC DNA]</scope>
    <source>
        <strain evidence="2 3">DSM 12130</strain>
    </source>
</reference>
<feature type="transmembrane region" description="Helical" evidence="1">
    <location>
        <begin position="295"/>
        <end position="315"/>
    </location>
</feature>
<evidence type="ECO:0000313" key="2">
    <source>
        <dbReference type="EMBL" id="SDP77396.1"/>
    </source>
</evidence>
<dbReference type="AlphaFoldDB" id="A0A1H0VH35"/>
<gene>
    <name evidence="2" type="ORF">SAMN05660330_04052</name>
</gene>
<dbReference type="RefSeq" id="WP_092225935.1">
    <property type="nucleotide sequence ID" value="NZ_FNJI01000049.1"/>
</dbReference>
<dbReference type="STRING" id="91360.SAMN05660330_04052"/>
<keyword evidence="1" id="KW-0472">Membrane</keyword>
<organism evidence="2 3">
    <name type="scientific">Desulforhopalus singaporensis</name>
    <dbReference type="NCBI Taxonomy" id="91360"/>
    <lineage>
        <taxon>Bacteria</taxon>
        <taxon>Pseudomonadati</taxon>
        <taxon>Thermodesulfobacteriota</taxon>
        <taxon>Desulfobulbia</taxon>
        <taxon>Desulfobulbales</taxon>
        <taxon>Desulfocapsaceae</taxon>
        <taxon>Desulforhopalus</taxon>
    </lineage>
</organism>
<dbReference type="InterPro" id="IPR025738">
    <property type="entry name" value="BatD"/>
</dbReference>
<evidence type="ECO:0000256" key="1">
    <source>
        <dbReference type="SAM" id="Phobius"/>
    </source>
</evidence>